<dbReference type="OrthoDB" id="9816541at2"/>
<evidence type="ECO:0000313" key="5">
    <source>
        <dbReference type="EMBL" id="KRL86959.1"/>
    </source>
</evidence>
<proteinExistence type="predicted"/>
<dbReference type="GO" id="GO:0003677">
    <property type="term" value="F:DNA binding"/>
    <property type="evidence" value="ECO:0007669"/>
    <property type="project" value="UniProtKB-KW"/>
</dbReference>
<evidence type="ECO:0000256" key="2">
    <source>
        <dbReference type="ARBA" id="ARBA00023125"/>
    </source>
</evidence>
<organism evidence="5 6">
    <name type="scientific">Lacticaseibacillus pantheris DSM 15945 = JCM 12539 = NBRC 106106</name>
    <dbReference type="NCBI Taxonomy" id="1423783"/>
    <lineage>
        <taxon>Bacteria</taxon>
        <taxon>Bacillati</taxon>
        <taxon>Bacillota</taxon>
        <taxon>Bacilli</taxon>
        <taxon>Lactobacillales</taxon>
        <taxon>Lactobacillaceae</taxon>
        <taxon>Lacticaseibacillus</taxon>
    </lineage>
</organism>
<reference evidence="5 6" key="1">
    <citation type="journal article" date="2015" name="Genome Announc.">
        <title>Expanding the biotechnology potential of lactobacilli through comparative genomics of 213 strains and associated genera.</title>
        <authorList>
            <person name="Sun Z."/>
            <person name="Harris H.M."/>
            <person name="McCann A."/>
            <person name="Guo C."/>
            <person name="Argimon S."/>
            <person name="Zhang W."/>
            <person name="Yang X."/>
            <person name="Jeffery I.B."/>
            <person name="Cooney J.C."/>
            <person name="Kagawa T.F."/>
            <person name="Liu W."/>
            <person name="Song Y."/>
            <person name="Salvetti E."/>
            <person name="Wrobel A."/>
            <person name="Rasinkangas P."/>
            <person name="Parkhill J."/>
            <person name="Rea M.C."/>
            <person name="O'Sullivan O."/>
            <person name="Ritari J."/>
            <person name="Douillard F.P."/>
            <person name="Paul Ross R."/>
            <person name="Yang R."/>
            <person name="Briner A.E."/>
            <person name="Felis G.E."/>
            <person name="de Vos W.M."/>
            <person name="Barrangou R."/>
            <person name="Klaenhammer T.R."/>
            <person name="Caufield P.W."/>
            <person name="Cui Y."/>
            <person name="Zhang H."/>
            <person name="O'Toole P.W."/>
        </authorList>
    </citation>
    <scope>NUCLEOTIDE SEQUENCE [LARGE SCALE GENOMIC DNA]</scope>
    <source>
        <strain evidence="5 6">DSM 15945</strain>
    </source>
</reference>
<dbReference type="GO" id="GO:0045892">
    <property type="term" value="P:negative regulation of DNA-templated transcription"/>
    <property type="evidence" value="ECO:0007669"/>
    <property type="project" value="TreeGrafter"/>
</dbReference>
<dbReference type="SMART" id="SM00345">
    <property type="entry name" value="HTH_GNTR"/>
    <property type="match status" value="1"/>
</dbReference>
<dbReference type="STRING" id="1423783.FC50_GL000157"/>
<keyword evidence="2" id="KW-0238">DNA-binding</keyword>
<dbReference type="CDD" id="cd07377">
    <property type="entry name" value="WHTH_GntR"/>
    <property type="match status" value="1"/>
</dbReference>
<dbReference type="Gene3D" id="1.10.10.10">
    <property type="entry name" value="Winged helix-like DNA-binding domain superfamily/Winged helix DNA-binding domain"/>
    <property type="match status" value="1"/>
</dbReference>
<dbReference type="InterPro" id="IPR028978">
    <property type="entry name" value="Chorismate_lyase_/UTRA_dom_sf"/>
</dbReference>
<dbReference type="InterPro" id="IPR000524">
    <property type="entry name" value="Tscrpt_reg_HTH_GntR"/>
</dbReference>
<keyword evidence="1" id="KW-0805">Transcription regulation</keyword>
<dbReference type="SMART" id="SM00866">
    <property type="entry name" value="UTRA"/>
    <property type="match status" value="1"/>
</dbReference>
<dbReference type="Gene3D" id="3.40.1410.10">
    <property type="entry name" value="Chorismate lyase-like"/>
    <property type="match status" value="1"/>
</dbReference>
<feature type="domain" description="HTH gntR-type" evidence="4">
    <location>
        <begin position="1"/>
        <end position="65"/>
    </location>
</feature>
<dbReference type="AlphaFoldDB" id="A0A0R1U0L8"/>
<protein>
    <submittedName>
        <fullName evidence="5">Transcription regulator</fullName>
    </submittedName>
</protein>
<dbReference type="Pfam" id="PF00392">
    <property type="entry name" value="GntR"/>
    <property type="match status" value="1"/>
</dbReference>
<dbReference type="InterPro" id="IPR036388">
    <property type="entry name" value="WH-like_DNA-bd_sf"/>
</dbReference>
<gene>
    <name evidence="5" type="ORF">FC50_GL000157</name>
</gene>
<dbReference type="PANTHER" id="PTHR44846:SF4">
    <property type="entry name" value="HTH GNTR-TYPE DOMAIN-CONTAINING PROTEIN"/>
    <property type="match status" value="1"/>
</dbReference>
<dbReference type="PANTHER" id="PTHR44846">
    <property type="entry name" value="MANNOSYL-D-GLYCERATE TRANSPORT/METABOLISM SYSTEM REPRESSOR MNGR-RELATED"/>
    <property type="match status" value="1"/>
</dbReference>
<dbReference type="RefSeq" id="WP_054649540.1">
    <property type="nucleotide sequence ID" value="NZ_AZFJ01000036.1"/>
</dbReference>
<dbReference type="Proteomes" id="UP000051922">
    <property type="component" value="Unassembled WGS sequence"/>
</dbReference>
<dbReference type="InterPro" id="IPR036390">
    <property type="entry name" value="WH_DNA-bd_sf"/>
</dbReference>
<dbReference type="SUPFAM" id="SSF46785">
    <property type="entry name" value="Winged helix' DNA-binding domain"/>
    <property type="match status" value="1"/>
</dbReference>
<dbReference type="GO" id="GO:0003700">
    <property type="term" value="F:DNA-binding transcription factor activity"/>
    <property type="evidence" value="ECO:0007669"/>
    <property type="project" value="InterPro"/>
</dbReference>
<dbReference type="InterPro" id="IPR050679">
    <property type="entry name" value="Bact_HTH_transcr_reg"/>
</dbReference>
<comment type="caution">
    <text evidence="5">The sequence shown here is derived from an EMBL/GenBank/DDBJ whole genome shotgun (WGS) entry which is preliminary data.</text>
</comment>
<dbReference type="PATRIC" id="fig|1423783.4.peg.164"/>
<evidence type="ECO:0000256" key="1">
    <source>
        <dbReference type="ARBA" id="ARBA00023015"/>
    </source>
</evidence>
<evidence type="ECO:0000313" key="6">
    <source>
        <dbReference type="Proteomes" id="UP000051922"/>
    </source>
</evidence>
<dbReference type="PROSITE" id="PS50949">
    <property type="entry name" value="HTH_GNTR"/>
    <property type="match status" value="1"/>
</dbReference>
<sequence length="235" mass="26643">MYHEIAEDIIRSIHEGLFTDKLPTEAELMTTYDVSRNTIRRAIDVVYQRGLLRRIQGSGYYVNKMPQPSKTVINLVAGAGASLHNSDNHLTSRVVTFDKIKADPELVQPMKLKPNSELYRVVRLRYLNQQLYCLEEAYYSTTAVPYLPVEAVNGSIFDFISENYDVHVTASEEYVSLAPLAHDQATVMGQQPGKEVLALDQTNFYGNGVAFNFSTTYFVYPGLRFYSYSFPVSHS</sequence>
<dbReference type="PRINTS" id="PR00035">
    <property type="entry name" value="HTHGNTR"/>
</dbReference>
<dbReference type="Pfam" id="PF07702">
    <property type="entry name" value="UTRA"/>
    <property type="match status" value="1"/>
</dbReference>
<keyword evidence="3" id="KW-0804">Transcription</keyword>
<evidence type="ECO:0000256" key="3">
    <source>
        <dbReference type="ARBA" id="ARBA00023163"/>
    </source>
</evidence>
<keyword evidence="6" id="KW-1185">Reference proteome</keyword>
<accession>A0A0R1U0L8</accession>
<dbReference type="InterPro" id="IPR011663">
    <property type="entry name" value="UTRA"/>
</dbReference>
<name>A0A0R1U0L8_9LACO</name>
<dbReference type="SUPFAM" id="SSF64288">
    <property type="entry name" value="Chorismate lyase-like"/>
    <property type="match status" value="1"/>
</dbReference>
<evidence type="ECO:0000259" key="4">
    <source>
        <dbReference type="PROSITE" id="PS50949"/>
    </source>
</evidence>
<dbReference type="EMBL" id="AZFJ01000036">
    <property type="protein sequence ID" value="KRL86959.1"/>
    <property type="molecule type" value="Genomic_DNA"/>
</dbReference>